<evidence type="ECO:0000259" key="9">
    <source>
        <dbReference type="PROSITE" id="PS50097"/>
    </source>
</evidence>
<feature type="domain" description="C2H2-type" evidence="10">
    <location>
        <begin position="781"/>
        <end position="808"/>
    </location>
</feature>
<sequence>MRIRLQASGHAASLLTELNCCRQSRQFCDVFLQVGNRTFPAHRAVLACAGSYFRNLFGRTAALSNFTLEFISPANFEKVLTFVYTGEILTDLIDVGVFYELAERLGVSELVRACHDIFPDMQSCKPSSAHRLDSSLAAATSSGAVVTAASVSAVSLCSSDASCSSLSSSACLSAAATPAVSSSPLLPATKARPGQEADSGLLTLNLKVEDVQPHMTCGHVTPDHQLPAENLLPCESSSALPSGLSLQLKTEQGLEDQSAGVSCGDGNSDEQLVSGGVPVPQSSDPTSSVSSPFPDSSAQHVAETCTPTSSSREPLSGQQPGAVDDMMVDLQKDRGLMFREVGDRENEGREALQGNGQVEGAEEEHWRHLADEIIELSDDENFMEGEEEDDDDDLVCVENGSEGSSANQVSGDMLSCKVCAVPLPADPAAIRRHADTHLTEHGLCRVCGASFPDRAAGDAHSLSHVGVQLFTCDMCHLQFCSQNKLLRHHHQSSSGYTIPQAALINSSSSGGGGGLGRSSELQCAVCTKTLSKDFQWWELVLDGEGISPSTSCHYSPCCLLSSLSDCHHLLNHVCPQSLSCGVCHLPQLSFCSLLWHALTHLSLPIFTCPHCARCFVERPQLDRHMTAHAEEAAAKERERLELRLFGGARGGEGAGMAPLEEFICFLCGKTFRSYSAFEDHQSLHTNEPSGSGLGFKSQSLLGKRKADQSVECPPSSSSSSPRDVSGVVKISNMGLQLGMGFSLPDTFFPGQLNSLSSGVTSNGTLGQKGAVAAAGVREKWYRCRYCGKRFAHSGEFTYHLRIHTGEKPYQCKVCLRFFRGRSTMICHLKTHAGALMYRCTVCGLYFSTLKLVSSHMELHKDHLPPDFNIEQTFMYNDHSKEPLPAIDT</sequence>
<reference evidence="11" key="3">
    <citation type="submission" date="2025-09" db="UniProtKB">
        <authorList>
            <consortium name="Ensembl"/>
        </authorList>
    </citation>
    <scope>IDENTIFICATION</scope>
</reference>
<evidence type="ECO:0000256" key="8">
    <source>
        <dbReference type="SAM" id="MobiDB-lite"/>
    </source>
</evidence>
<dbReference type="KEGG" id="csem:103385200"/>
<dbReference type="Gene3D" id="3.30.710.10">
    <property type="entry name" value="Potassium Channel Kv1.1, Chain A"/>
    <property type="match status" value="1"/>
</dbReference>
<dbReference type="OrthoDB" id="8908278at2759"/>
<reference evidence="11" key="2">
    <citation type="submission" date="2025-08" db="UniProtKB">
        <authorList>
            <consortium name="Ensembl"/>
        </authorList>
    </citation>
    <scope>IDENTIFICATION</scope>
</reference>
<feature type="compositionally biased region" description="Low complexity" evidence="8">
    <location>
        <begin position="277"/>
        <end position="297"/>
    </location>
</feature>
<feature type="domain" description="BTB" evidence="9">
    <location>
        <begin position="28"/>
        <end position="92"/>
    </location>
</feature>
<dbReference type="Pfam" id="PF00096">
    <property type="entry name" value="zf-C2H2"/>
    <property type="match status" value="2"/>
</dbReference>
<dbReference type="PANTHER" id="PTHR24394:SF43">
    <property type="entry name" value="ZINC FINGER AND BTB DOMAIN CONTAINING 39"/>
    <property type="match status" value="1"/>
</dbReference>
<dbReference type="InterPro" id="IPR036236">
    <property type="entry name" value="Znf_C2H2_sf"/>
</dbReference>
<dbReference type="FunCoup" id="A0A3P8VJX0">
    <property type="interactions" value="829"/>
</dbReference>
<feature type="domain" description="C2H2-type" evidence="10">
    <location>
        <begin position="662"/>
        <end position="689"/>
    </location>
</feature>
<dbReference type="AlphaFoldDB" id="A0A3P8VJX0"/>
<dbReference type="InterPro" id="IPR011333">
    <property type="entry name" value="SKP1/BTB/POZ_sf"/>
</dbReference>
<evidence type="ECO:0000256" key="3">
    <source>
        <dbReference type="ARBA" id="ARBA00022737"/>
    </source>
</evidence>
<dbReference type="PANTHER" id="PTHR24394">
    <property type="entry name" value="ZINC FINGER PROTEIN"/>
    <property type="match status" value="1"/>
</dbReference>
<dbReference type="InterPro" id="IPR013087">
    <property type="entry name" value="Znf_C2H2_type"/>
</dbReference>
<evidence type="ECO:0000259" key="10">
    <source>
        <dbReference type="PROSITE" id="PS50157"/>
    </source>
</evidence>
<dbReference type="Proteomes" id="UP000265120">
    <property type="component" value="Chromosome 10"/>
</dbReference>
<comment type="subcellular location">
    <subcellularLocation>
        <location evidence="1">Nucleus</location>
    </subcellularLocation>
</comment>
<evidence type="ECO:0000256" key="5">
    <source>
        <dbReference type="ARBA" id="ARBA00022833"/>
    </source>
</evidence>
<dbReference type="GO" id="GO:0008270">
    <property type="term" value="F:zinc ion binding"/>
    <property type="evidence" value="ECO:0007669"/>
    <property type="project" value="UniProtKB-KW"/>
</dbReference>
<dbReference type="InParanoid" id="A0A3P8VJX0"/>
<keyword evidence="5" id="KW-0862">Zinc</keyword>
<dbReference type="Gene3D" id="3.30.160.60">
    <property type="entry name" value="Classic Zinc Finger"/>
    <property type="match status" value="4"/>
</dbReference>
<dbReference type="STRING" id="244447.ENSCSEP00000014559"/>
<feature type="region of interest" description="Disordered" evidence="8">
    <location>
        <begin position="706"/>
        <end position="725"/>
    </location>
</feature>
<dbReference type="PROSITE" id="PS00028">
    <property type="entry name" value="ZINC_FINGER_C2H2_1"/>
    <property type="match status" value="6"/>
</dbReference>
<feature type="domain" description="C2H2-type" evidence="10">
    <location>
        <begin position="606"/>
        <end position="633"/>
    </location>
</feature>
<keyword evidence="3" id="KW-0677">Repeat</keyword>
<evidence type="ECO:0000256" key="6">
    <source>
        <dbReference type="ARBA" id="ARBA00023242"/>
    </source>
</evidence>
<proteinExistence type="predicted"/>
<dbReference type="InterPro" id="IPR000210">
    <property type="entry name" value="BTB/POZ_dom"/>
</dbReference>
<evidence type="ECO:0000256" key="4">
    <source>
        <dbReference type="ARBA" id="ARBA00022771"/>
    </source>
</evidence>
<dbReference type="OMA" id="SSFVDWH"/>
<dbReference type="RefSeq" id="XP_016891112.1">
    <property type="nucleotide sequence ID" value="XM_017035623.2"/>
</dbReference>
<dbReference type="Pfam" id="PF00651">
    <property type="entry name" value="BTB"/>
    <property type="match status" value="1"/>
</dbReference>
<evidence type="ECO:0000256" key="7">
    <source>
        <dbReference type="PROSITE-ProRule" id="PRU00042"/>
    </source>
</evidence>
<accession>A0A3P8VJX0</accession>
<dbReference type="PROSITE" id="PS50157">
    <property type="entry name" value="ZINC_FINGER_C2H2_2"/>
    <property type="match status" value="5"/>
</dbReference>
<evidence type="ECO:0000313" key="12">
    <source>
        <dbReference type="Proteomes" id="UP000265120"/>
    </source>
</evidence>
<protein>
    <submittedName>
        <fullName evidence="11">Zinc finger and BTB domain containing 39</fullName>
    </submittedName>
</protein>
<keyword evidence="4 7" id="KW-0863">Zinc-finger</keyword>
<keyword evidence="6" id="KW-0539">Nucleus</keyword>
<feature type="region of interest" description="Disordered" evidence="8">
    <location>
        <begin position="248"/>
        <end position="322"/>
    </location>
</feature>
<dbReference type="SMART" id="SM00355">
    <property type="entry name" value="ZnF_C2H2"/>
    <property type="match status" value="9"/>
</dbReference>
<keyword evidence="2" id="KW-0479">Metal-binding</keyword>
<keyword evidence="12" id="KW-1185">Reference proteome</keyword>
<dbReference type="GO" id="GO:0000981">
    <property type="term" value="F:DNA-binding transcription factor activity, RNA polymerase II-specific"/>
    <property type="evidence" value="ECO:0007669"/>
    <property type="project" value="TreeGrafter"/>
</dbReference>
<feature type="domain" description="C2H2-type" evidence="10">
    <location>
        <begin position="837"/>
        <end position="864"/>
    </location>
</feature>
<feature type="compositionally biased region" description="Polar residues" evidence="8">
    <location>
        <begin position="305"/>
        <end position="319"/>
    </location>
</feature>
<dbReference type="CTD" id="9880"/>
<evidence type="ECO:0000256" key="1">
    <source>
        <dbReference type="ARBA" id="ARBA00004123"/>
    </source>
</evidence>
<dbReference type="SUPFAM" id="SSF57667">
    <property type="entry name" value="beta-beta-alpha zinc fingers"/>
    <property type="match status" value="5"/>
</dbReference>
<evidence type="ECO:0000313" key="11">
    <source>
        <dbReference type="Ensembl" id="ENSCSEP00000014559.1"/>
    </source>
</evidence>
<evidence type="ECO:0000256" key="2">
    <source>
        <dbReference type="ARBA" id="ARBA00022723"/>
    </source>
</evidence>
<dbReference type="GeneTree" id="ENSGT00940000160722"/>
<dbReference type="SUPFAM" id="SSF54695">
    <property type="entry name" value="POZ domain"/>
    <property type="match status" value="1"/>
</dbReference>
<dbReference type="Ensembl" id="ENSCSET00000014733.1">
    <property type="protein sequence ID" value="ENSCSEP00000014559.1"/>
    <property type="gene ID" value="ENSCSEG00000009369.1"/>
</dbReference>
<dbReference type="PROSITE" id="PS50097">
    <property type="entry name" value="BTB"/>
    <property type="match status" value="1"/>
</dbReference>
<name>A0A3P8VJX0_CYNSE</name>
<dbReference type="GeneID" id="103385200"/>
<dbReference type="GO" id="GO:0005634">
    <property type="term" value="C:nucleus"/>
    <property type="evidence" value="ECO:0007669"/>
    <property type="project" value="UniProtKB-SubCell"/>
</dbReference>
<reference evidence="11 12" key="1">
    <citation type="journal article" date="2014" name="Nat. Genet.">
        <title>Whole-genome sequence of a flatfish provides insights into ZW sex chromosome evolution and adaptation to a benthic lifestyle.</title>
        <authorList>
            <person name="Chen S."/>
            <person name="Zhang G."/>
            <person name="Shao C."/>
            <person name="Huang Q."/>
            <person name="Liu G."/>
            <person name="Zhang P."/>
            <person name="Song W."/>
            <person name="An N."/>
            <person name="Chalopin D."/>
            <person name="Volff J.N."/>
            <person name="Hong Y."/>
            <person name="Li Q."/>
            <person name="Sha Z."/>
            <person name="Zhou H."/>
            <person name="Xie M."/>
            <person name="Yu Q."/>
            <person name="Liu Y."/>
            <person name="Xiang H."/>
            <person name="Wang N."/>
            <person name="Wu K."/>
            <person name="Yang C."/>
            <person name="Zhou Q."/>
            <person name="Liao X."/>
            <person name="Yang L."/>
            <person name="Hu Q."/>
            <person name="Zhang J."/>
            <person name="Meng L."/>
            <person name="Jin L."/>
            <person name="Tian Y."/>
            <person name="Lian J."/>
            <person name="Yang J."/>
            <person name="Miao G."/>
            <person name="Liu S."/>
            <person name="Liang Z."/>
            <person name="Yan F."/>
            <person name="Li Y."/>
            <person name="Sun B."/>
            <person name="Zhang H."/>
            <person name="Zhang J."/>
            <person name="Zhu Y."/>
            <person name="Du M."/>
            <person name="Zhao Y."/>
            <person name="Schartl M."/>
            <person name="Tang Q."/>
            <person name="Wang J."/>
        </authorList>
    </citation>
    <scope>NUCLEOTIDE SEQUENCE</scope>
</reference>
<feature type="domain" description="C2H2-type" evidence="10">
    <location>
        <begin position="809"/>
        <end position="836"/>
    </location>
</feature>
<organism evidence="11 12">
    <name type="scientific">Cynoglossus semilaevis</name>
    <name type="common">Tongue sole</name>
    <dbReference type="NCBI Taxonomy" id="244447"/>
    <lineage>
        <taxon>Eukaryota</taxon>
        <taxon>Metazoa</taxon>
        <taxon>Chordata</taxon>
        <taxon>Craniata</taxon>
        <taxon>Vertebrata</taxon>
        <taxon>Euteleostomi</taxon>
        <taxon>Actinopterygii</taxon>
        <taxon>Neopterygii</taxon>
        <taxon>Teleostei</taxon>
        <taxon>Neoteleostei</taxon>
        <taxon>Acanthomorphata</taxon>
        <taxon>Carangaria</taxon>
        <taxon>Pleuronectiformes</taxon>
        <taxon>Pleuronectoidei</taxon>
        <taxon>Cynoglossidae</taxon>
        <taxon>Cynoglossinae</taxon>
        <taxon>Cynoglossus</taxon>
    </lineage>
</organism>
<dbReference type="FunFam" id="3.30.160.60:FF:000478">
    <property type="entry name" value="Zinc finger protein 133"/>
    <property type="match status" value="1"/>
</dbReference>
<dbReference type="SMART" id="SM00225">
    <property type="entry name" value="BTB"/>
    <property type="match status" value="1"/>
</dbReference>